<name>A0A843VED4_COLES</name>
<dbReference type="SMART" id="SM00220">
    <property type="entry name" value="S_TKc"/>
    <property type="match status" value="1"/>
</dbReference>
<keyword evidence="3" id="KW-1185">Reference proteome</keyword>
<dbReference type="InterPro" id="IPR008271">
    <property type="entry name" value="Ser/Thr_kinase_AS"/>
</dbReference>
<evidence type="ECO:0000313" key="3">
    <source>
        <dbReference type="Proteomes" id="UP000652761"/>
    </source>
</evidence>
<dbReference type="PANTHER" id="PTHR24348">
    <property type="entry name" value="SERINE/THREONINE-PROTEIN KINASE UNC-51-RELATED"/>
    <property type="match status" value="1"/>
</dbReference>
<accession>A0A843VED4</accession>
<gene>
    <name evidence="2" type="ORF">Taro_029662</name>
</gene>
<dbReference type="Gene3D" id="1.10.510.10">
    <property type="entry name" value="Transferase(Phosphotransferase) domain 1"/>
    <property type="match status" value="1"/>
</dbReference>
<evidence type="ECO:0000259" key="1">
    <source>
        <dbReference type="PROSITE" id="PS50011"/>
    </source>
</evidence>
<reference evidence="2" key="1">
    <citation type="submission" date="2017-07" db="EMBL/GenBank/DDBJ databases">
        <title>Taro Niue Genome Assembly and Annotation.</title>
        <authorList>
            <person name="Atibalentja N."/>
            <person name="Keating K."/>
            <person name="Fields C.J."/>
        </authorList>
    </citation>
    <scope>NUCLEOTIDE SEQUENCE</scope>
    <source>
        <strain evidence="2">Niue_2</strain>
        <tissue evidence="2">Leaf</tissue>
    </source>
</reference>
<evidence type="ECO:0000313" key="2">
    <source>
        <dbReference type="EMBL" id="MQL96982.1"/>
    </source>
</evidence>
<dbReference type="AlphaFoldDB" id="A0A843VED4"/>
<dbReference type="GO" id="GO:0004674">
    <property type="term" value="F:protein serine/threonine kinase activity"/>
    <property type="evidence" value="ECO:0007669"/>
    <property type="project" value="InterPro"/>
</dbReference>
<organism evidence="2 3">
    <name type="scientific">Colocasia esculenta</name>
    <name type="common">Wild taro</name>
    <name type="synonym">Arum esculentum</name>
    <dbReference type="NCBI Taxonomy" id="4460"/>
    <lineage>
        <taxon>Eukaryota</taxon>
        <taxon>Viridiplantae</taxon>
        <taxon>Streptophyta</taxon>
        <taxon>Embryophyta</taxon>
        <taxon>Tracheophyta</taxon>
        <taxon>Spermatophyta</taxon>
        <taxon>Magnoliopsida</taxon>
        <taxon>Liliopsida</taxon>
        <taxon>Araceae</taxon>
        <taxon>Aroideae</taxon>
        <taxon>Colocasieae</taxon>
        <taxon>Colocasia</taxon>
    </lineage>
</organism>
<dbReference type="GO" id="GO:0005829">
    <property type="term" value="C:cytosol"/>
    <property type="evidence" value="ECO:0007669"/>
    <property type="project" value="TreeGrafter"/>
</dbReference>
<dbReference type="Proteomes" id="UP000652761">
    <property type="component" value="Unassembled WGS sequence"/>
</dbReference>
<protein>
    <recommendedName>
        <fullName evidence="1">Protein kinase domain-containing protein</fullName>
    </recommendedName>
</protein>
<sequence length="259" mass="28820">MGRDGEGWCGGESSGMAGGELGRHLVRGRGGRLDEYEVMERIGGQGVSAVWRAVHRPSGREVALKQVRLSGLASSLRESLDCEIGFLAAVRHPNITRLLDVIRPINGFRFPPQADGCIFLVLEFCAGGDLANYIRWHGMIPEHVVRKFMRQLGVGLEVLHAHHIIHRDLKPANILLSTPGRNAVLKIADFGLSRSNVQLLGNITMSTSLPFSQLILPVLHPDCVDMCTRLLCKNPGNRLSFNEFYSHKFLRRNQDQKKQ</sequence>
<dbReference type="GO" id="GO:0005776">
    <property type="term" value="C:autophagosome"/>
    <property type="evidence" value="ECO:0007669"/>
    <property type="project" value="TreeGrafter"/>
</dbReference>
<dbReference type="Pfam" id="PF00069">
    <property type="entry name" value="Pkinase"/>
    <property type="match status" value="1"/>
</dbReference>
<dbReference type="InterPro" id="IPR011009">
    <property type="entry name" value="Kinase-like_dom_sf"/>
</dbReference>
<dbReference type="OrthoDB" id="346907at2759"/>
<dbReference type="GO" id="GO:0016020">
    <property type="term" value="C:membrane"/>
    <property type="evidence" value="ECO:0007669"/>
    <property type="project" value="TreeGrafter"/>
</dbReference>
<dbReference type="InterPro" id="IPR000719">
    <property type="entry name" value="Prot_kinase_dom"/>
</dbReference>
<dbReference type="PROSITE" id="PS00108">
    <property type="entry name" value="PROTEIN_KINASE_ST"/>
    <property type="match status" value="1"/>
</dbReference>
<dbReference type="GO" id="GO:0010506">
    <property type="term" value="P:regulation of autophagy"/>
    <property type="evidence" value="ECO:0007669"/>
    <property type="project" value="InterPro"/>
</dbReference>
<comment type="caution">
    <text evidence="2">The sequence shown here is derived from an EMBL/GenBank/DDBJ whole genome shotgun (WGS) entry which is preliminary data.</text>
</comment>
<dbReference type="PANTHER" id="PTHR24348:SF53">
    <property type="entry name" value="SERINE_THREONINE-PROTEIN KINASE ATG1T"/>
    <property type="match status" value="1"/>
</dbReference>
<dbReference type="GO" id="GO:0005524">
    <property type="term" value="F:ATP binding"/>
    <property type="evidence" value="ECO:0007669"/>
    <property type="project" value="InterPro"/>
</dbReference>
<feature type="domain" description="Protein kinase" evidence="1">
    <location>
        <begin position="36"/>
        <end position="259"/>
    </location>
</feature>
<dbReference type="InterPro" id="IPR045269">
    <property type="entry name" value="Atg1-like"/>
</dbReference>
<proteinExistence type="predicted"/>
<dbReference type="EMBL" id="NMUH01001985">
    <property type="protein sequence ID" value="MQL96982.1"/>
    <property type="molecule type" value="Genomic_DNA"/>
</dbReference>
<dbReference type="PROSITE" id="PS50011">
    <property type="entry name" value="PROTEIN_KINASE_DOM"/>
    <property type="match status" value="1"/>
</dbReference>
<dbReference type="GO" id="GO:0000045">
    <property type="term" value="P:autophagosome assembly"/>
    <property type="evidence" value="ECO:0007669"/>
    <property type="project" value="TreeGrafter"/>
</dbReference>
<dbReference type="GO" id="GO:0000407">
    <property type="term" value="C:phagophore assembly site"/>
    <property type="evidence" value="ECO:0007669"/>
    <property type="project" value="TreeGrafter"/>
</dbReference>
<dbReference type="SUPFAM" id="SSF56112">
    <property type="entry name" value="Protein kinase-like (PK-like)"/>
    <property type="match status" value="1"/>
</dbReference>